<accession>T0RB70</accession>
<evidence type="ECO:0000259" key="2">
    <source>
        <dbReference type="Pfam" id="PF21743"/>
    </source>
</evidence>
<feature type="domain" description="PTM/DIR17-like Tudor" evidence="2">
    <location>
        <begin position="139"/>
        <end position="186"/>
    </location>
</feature>
<dbReference type="OrthoDB" id="73297at2759"/>
<gene>
    <name evidence="3" type="ORF">SDRG_12876</name>
</gene>
<dbReference type="EMBL" id="JH767184">
    <property type="protein sequence ID" value="EQC29413.1"/>
    <property type="molecule type" value="Genomic_DNA"/>
</dbReference>
<name>T0RB70_SAPDV</name>
<sequence length="580" mass="65231">MEADGRSAVFAVKDAPFEHDGFRRSDASSHENPHVDGYVPAKIRGLHEANDLTKPFSGPPDQATVDGTTVESIEVNASVGMMRGLTPSPPPMDGRTDMTTNSGDDARLATPDERPTTEAHHMSMRSDAKVSQPSSNLLGRKVRKFFEGFGWYQGSVVRHWHSEEYGDQYHVAYSDGDAEDLPRDTLMKWLLPVTPQLSSKQTASMEQQKQPQQQQQQQLQPQQHQQHQQQQHLQQLQQQEPPPRVPTPPHIHDRQSPSPHHGMLQPLPTQPRPQQYRPRQDEMVDDARAKFARLDQPQYSPHHRSPSPYAHQTPPGDRPQLQKIPSLSVLPLRPNVDGNAWRAAANASAYQLSEGDVPEDDAMYRRNSGGPSSSFMAPPSLPPVAQRTSFLTPPPSSSRQGYGYQEPPRAYASLAPSSTPTYIKSEAPRTMSSETHVIKPVPIAALATDRSAIGRLNYHFLKAIKDTTEDYKFGEAFTCVLRDEPGYANGMDITRLMQFCHMRRYPRISLFINDVLKMRNTVSSTYPQDFAFRQQAGEYIDVLTRKVQELSPVLRQIEAIIVSDEEKAMESYRPPFGQHT</sequence>
<proteinExistence type="predicted"/>
<organism evidence="3 4">
    <name type="scientific">Saprolegnia diclina (strain VS20)</name>
    <dbReference type="NCBI Taxonomy" id="1156394"/>
    <lineage>
        <taxon>Eukaryota</taxon>
        <taxon>Sar</taxon>
        <taxon>Stramenopiles</taxon>
        <taxon>Oomycota</taxon>
        <taxon>Saprolegniomycetes</taxon>
        <taxon>Saprolegniales</taxon>
        <taxon>Saprolegniaceae</taxon>
        <taxon>Saprolegnia</taxon>
    </lineage>
</organism>
<dbReference type="InParanoid" id="T0RB70"/>
<dbReference type="Proteomes" id="UP000030762">
    <property type="component" value="Unassembled WGS sequence"/>
</dbReference>
<dbReference type="RefSeq" id="XP_008617180.1">
    <property type="nucleotide sequence ID" value="XM_008618958.1"/>
</dbReference>
<dbReference type="InterPro" id="IPR047365">
    <property type="entry name" value="Tudor_AtPTM-like"/>
</dbReference>
<dbReference type="GeneID" id="19953603"/>
<dbReference type="OMA" id="HWHSEEY"/>
<evidence type="ECO:0000256" key="1">
    <source>
        <dbReference type="SAM" id="MobiDB-lite"/>
    </source>
</evidence>
<feature type="region of interest" description="Disordered" evidence="1">
    <location>
        <begin position="352"/>
        <end position="417"/>
    </location>
</feature>
<dbReference type="Pfam" id="PF21743">
    <property type="entry name" value="PTM_DIR17_Tudor"/>
    <property type="match status" value="1"/>
</dbReference>
<evidence type="ECO:0000313" key="3">
    <source>
        <dbReference type="EMBL" id="EQC29413.1"/>
    </source>
</evidence>
<feature type="compositionally biased region" description="Low complexity" evidence="1">
    <location>
        <begin position="207"/>
        <end position="239"/>
    </location>
</feature>
<keyword evidence="4" id="KW-1185">Reference proteome</keyword>
<feature type="region of interest" description="Disordered" evidence="1">
    <location>
        <begin position="294"/>
        <end position="322"/>
    </location>
</feature>
<feature type="region of interest" description="Disordered" evidence="1">
    <location>
        <begin position="198"/>
        <end position="282"/>
    </location>
</feature>
<feature type="region of interest" description="Disordered" evidence="1">
    <location>
        <begin position="81"/>
        <end position="135"/>
    </location>
</feature>
<reference evidence="3 4" key="1">
    <citation type="submission" date="2012-04" db="EMBL/GenBank/DDBJ databases">
        <title>The Genome Sequence of Saprolegnia declina VS20.</title>
        <authorList>
            <consortium name="The Broad Institute Genome Sequencing Platform"/>
            <person name="Russ C."/>
            <person name="Nusbaum C."/>
            <person name="Tyler B."/>
            <person name="van West P."/>
            <person name="Dieguez-Uribeondo J."/>
            <person name="de Bruijn I."/>
            <person name="Tripathy S."/>
            <person name="Jiang R."/>
            <person name="Young S.K."/>
            <person name="Zeng Q."/>
            <person name="Gargeya S."/>
            <person name="Fitzgerald M."/>
            <person name="Haas B."/>
            <person name="Abouelleil A."/>
            <person name="Alvarado L."/>
            <person name="Arachchi H.M."/>
            <person name="Berlin A."/>
            <person name="Chapman S.B."/>
            <person name="Goldberg J."/>
            <person name="Griggs A."/>
            <person name="Gujja S."/>
            <person name="Hansen M."/>
            <person name="Howarth C."/>
            <person name="Imamovic A."/>
            <person name="Larimer J."/>
            <person name="McCowen C."/>
            <person name="Montmayeur A."/>
            <person name="Murphy C."/>
            <person name="Neiman D."/>
            <person name="Pearson M."/>
            <person name="Priest M."/>
            <person name="Roberts A."/>
            <person name="Saif S."/>
            <person name="Shea T."/>
            <person name="Sisk P."/>
            <person name="Sykes S."/>
            <person name="Wortman J."/>
            <person name="Nusbaum C."/>
            <person name="Birren B."/>
        </authorList>
    </citation>
    <scope>NUCLEOTIDE SEQUENCE [LARGE SCALE GENOMIC DNA]</scope>
    <source>
        <strain evidence="3 4">VS20</strain>
    </source>
</reference>
<protein>
    <recommendedName>
        <fullName evidence="2">PTM/DIR17-like Tudor domain-containing protein</fullName>
    </recommendedName>
</protein>
<dbReference type="AlphaFoldDB" id="T0RB70"/>
<feature type="compositionally biased region" description="Pro residues" evidence="1">
    <location>
        <begin position="240"/>
        <end position="249"/>
    </location>
</feature>
<dbReference type="VEuPathDB" id="FungiDB:SDRG_12876"/>
<evidence type="ECO:0000313" key="4">
    <source>
        <dbReference type="Proteomes" id="UP000030762"/>
    </source>
</evidence>
<dbReference type="CDD" id="cd20401">
    <property type="entry name" value="Tudor_AtPTM-like"/>
    <property type="match status" value="1"/>
</dbReference>
<feature type="compositionally biased region" description="Basic and acidic residues" evidence="1">
    <location>
        <begin position="104"/>
        <end position="128"/>
    </location>
</feature>